<dbReference type="GO" id="GO:0045944">
    <property type="term" value="P:positive regulation of transcription by RNA polymerase II"/>
    <property type="evidence" value="ECO:0007669"/>
    <property type="project" value="TreeGrafter"/>
</dbReference>
<evidence type="ECO:0000313" key="4">
    <source>
        <dbReference type="Proteomes" id="UP000234275"/>
    </source>
</evidence>
<name>A0A2I2GQX5_9EURO</name>
<dbReference type="Pfam" id="PF11951">
    <property type="entry name" value="Fungal_trans_2"/>
    <property type="match status" value="1"/>
</dbReference>
<evidence type="ECO:0000256" key="2">
    <source>
        <dbReference type="ARBA" id="ARBA00023242"/>
    </source>
</evidence>
<comment type="subcellular location">
    <subcellularLocation>
        <location evidence="1">Nucleus</location>
    </subcellularLocation>
</comment>
<accession>A0A2I2GQX5</accession>
<dbReference type="VEuPathDB" id="FungiDB:P170DRAFT_452724"/>
<reference evidence="3 4" key="1">
    <citation type="submission" date="2016-12" db="EMBL/GenBank/DDBJ databases">
        <title>The genomes of Aspergillus section Nigri reveals drivers in fungal speciation.</title>
        <authorList>
            <consortium name="DOE Joint Genome Institute"/>
            <person name="Vesth T.C."/>
            <person name="Nybo J."/>
            <person name="Theobald S."/>
            <person name="Brandl J."/>
            <person name="Frisvad J.C."/>
            <person name="Nielsen K.F."/>
            <person name="Lyhne E.K."/>
            <person name="Kogle M.E."/>
            <person name="Kuo A."/>
            <person name="Riley R."/>
            <person name="Clum A."/>
            <person name="Nolan M."/>
            <person name="Lipzen A."/>
            <person name="Salamov A."/>
            <person name="Henrissat B."/>
            <person name="Wiebenga A."/>
            <person name="De Vries R.P."/>
            <person name="Grigoriev I.V."/>
            <person name="Mortensen U.H."/>
            <person name="Andersen M.R."/>
            <person name="Baker S.E."/>
        </authorList>
    </citation>
    <scope>NUCLEOTIDE SEQUENCE [LARGE SCALE GENOMIC DNA]</scope>
    <source>
        <strain evidence="3 4">IBT 23096</strain>
    </source>
</reference>
<proteinExistence type="predicted"/>
<comment type="caution">
    <text evidence="3">The sequence shown here is derived from an EMBL/GenBank/DDBJ whole genome shotgun (WGS) entry which is preliminary data.</text>
</comment>
<dbReference type="OrthoDB" id="4525710at2759"/>
<dbReference type="GeneID" id="36558993"/>
<dbReference type="PANTHER" id="PTHR37534">
    <property type="entry name" value="TRANSCRIPTIONAL ACTIVATOR PROTEIN UGA3"/>
    <property type="match status" value="1"/>
</dbReference>
<evidence type="ECO:0008006" key="5">
    <source>
        <dbReference type="Google" id="ProtNLM"/>
    </source>
</evidence>
<sequence length="356" mass="40705">MRNYVENMALWADITDCQRHFEVEVPLRAVQDSVLCFAIFAFSSRHMNRQRKSEAAEALQYHNRCLQLLIPVLSDVRDNITDTVLAAVAILRQHEEMDSEDNQFHLTGATHILNTVSSFGSSGGLGEAAAWLCLREDIHISITSQKPLRADLGSFRNSNVFLRNDDFAWASRMVFLLAKLLKCAFSYDSATHPTLLQRASEEIEHWYAAKPRTFEPTQFTPRSRETPDRFPGIWMLLPVHVIGVQYYHIAKIILAFSCCPNPSPAYEVFKKSRHIEKTVRNHLLTVLGLAKSNKKAENTLFTARHSLVAWGWVLRYKPDQEAAEGLLIDIEKRTGWDVGPSIQSLRQQWYDECSDE</sequence>
<dbReference type="AlphaFoldDB" id="A0A2I2GQX5"/>
<gene>
    <name evidence="3" type="ORF">P170DRAFT_452724</name>
</gene>
<dbReference type="EMBL" id="MSFO01000001">
    <property type="protein sequence ID" value="PLB55285.1"/>
    <property type="molecule type" value="Genomic_DNA"/>
</dbReference>
<dbReference type="GO" id="GO:0005634">
    <property type="term" value="C:nucleus"/>
    <property type="evidence" value="ECO:0007669"/>
    <property type="project" value="UniProtKB-SubCell"/>
</dbReference>
<keyword evidence="2" id="KW-0539">Nucleus</keyword>
<dbReference type="GO" id="GO:0000976">
    <property type="term" value="F:transcription cis-regulatory region binding"/>
    <property type="evidence" value="ECO:0007669"/>
    <property type="project" value="TreeGrafter"/>
</dbReference>
<organism evidence="3 4">
    <name type="scientific">Aspergillus steynii IBT 23096</name>
    <dbReference type="NCBI Taxonomy" id="1392250"/>
    <lineage>
        <taxon>Eukaryota</taxon>
        <taxon>Fungi</taxon>
        <taxon>Dikarya</taxon>
        <taxon>Ascomycota</taxon>
        <taxon>Pezizomycotina</taxon>
        <taxon>Eurotiomycetes</taxon>
        <taxon>Eurotiomycetidae</taxon>
        <taxon>Eurotiales</taxon>
        <taxon>Aspergillaceae</taxon>
        <taxon>Aspergillus</taxon>
        <taxon>Aspergillus subgen. Circumdati</taxon>
    </lineage>
</organism>
<dbReference type="GO" id="GO:0003700">
    <property type="term" value="F:DNA-binding transcription factor activity"/>
    <property type="evidence" value="ECO:0007669"/>
    <property type="project" value="TreeGrafter"/>
</dbReference>
<dbReference type="Proteomes" id="UP000234275">
    <property type="component" value="Unassembled WGS sequence"/>
</dbReference>
<evidence type="ECO:0000256" key="1">
    <source>
        <dbReference type="ARBA" id="ARBA00004123"/>
    </source>
</evidence>
<dbReference type="RefSeq" id="XP_024710587.1">
    <property type="nucleotide sequence ID" value="XM_024851294.1"/>
</dbReference>
<dbReference type="PANTHER" id="PTHR37534:SF25">
    <property type="entry name" value="ZN(II)2CYS6 TRANSCRIPTION FACTOR (EUROFUNG)"/>
    <property type="match status" value="1"/>
</dbReference>
<keyword evidence="4" id="KW-1185">Reference proteome</keyword>
<dbReference type="InterPro" id="IPR021858">
    <property type="entry name" value="Fun_TF"/>
</dbReference>
<dbReference type="STRING" id="1392250.A0A2I2GQX5"/>
<evidence type="ECO:0000313" key="3">
    <source>
        <dbReference type="EMBL" id="PLB55285.1"/>
    </source>
</evidence>
<protein>
    <recommendedName>
        <fullName evidence="5">Zn(II)2Cys6 transcription factor</fullName>
    </recommendedName>
</protein>